<feature type="domain" description="Xylose isomerase-like TIM barrel" evidence="1">
    <location>
        <begin position="46"/>
        <end position="254"/>
    </location>
</feature>
<protein>
    <submittedName>
        <fullName evidence="2">Endonuclease IV</fullName>
    </submittedName>
</protein>
<accession>A0A1V6CE80</accession>
<reference evidence="2" key="1">
    <citation type="submission" date="2017-02" db="EMBL/GenBank/DDBJ databases">
        <title>Delving into the versatile metabolic prowess of the omnipresent phylum Bacteroidetes.</title>
        <authorList>
            <person name="Nobu M.K."/>
            <person name="Mei R."/>
            <person name="Narihiro T."/>
            <person name="Kuroda K."/>
            <person name="Liu W.-T."/>
        </authorList>
    </citation>
    <scope>NUCLEOTIDE SEQUENCE</scope>
    <source>
        <strain evidence="2">ADurb.Bin131</strain>
    </source>
</reference>
<sequence>MKIPWKWAACIDPGLYRSMDEIIELCNYANIQALETNWRFTEGRCEKEIVKLGDKFRKAGIELYSFHLPFTQDDDIACFYETNRRESVRRLKLIMEQSALFGNRAVVLHPTTSHYNASIEGFDRYLSQMGKSLSQMVPLAEKLNLIICLENMLPGAEGERFGAKIEHFAVFKKEFACKNLGFCVDTGHAFISYGKKGPVKFFDLLKESISIFHIQDNPGDRDLHIPPGRGLINWADVFKKMAQLRISFPATIEATPFAHARGFRYSKNSWKKMFEEINAIAEKSFNFDGKA</sequence>
<dbReference type="EMBL" id="MWDQ01000022">
    <property type="protein sequence ID" value="OQB75188.1"/>
    <property type="molecule type" value="Genomic_DNA"/>
</dbReference>
<organism evidence="2">
    <name type="scientific">candidate division TA06 bacterium ADurb.Bin131</name>
    <dbReference type="NCBI Taxonomy" id="1852827"/>
    <lineage>
        <taxon>Bacteria</taxon>
        <taxon>Bacteria division TA06</taxon>
    </lineage>
</organism>
<evidence type="ECO:0000259" key="1">
    <source>
        <dbReference type="Pfam" id="PF01261"/>
    </source>
</evidence>
<dbReference type="GO" id="GO:0004519">
    <property type="term" value="F:endonuclease activity"/>
    <property type="evidence" value="ECO:0007669"/>
    <property type="project" value="UniProtKB-KW"/>
</dbReference>
<dbReference type="AlphaFoldDB" id="A0A1V6CE80"/>
<dbReference type="PANTHER" id="PTHR12110">
    <property type="entry name" value="HYDROXYPYRUVATE ISOMERASE"/>
    <property type="match status" value="1"/>
</dbReference>
<proteinExistence type="predicted"/>
<name>A0A1V6CE80_UNCT6</name>
<dbReference type="Pfam" id="PF01261">
    <property type="entry name" value="AP_endonuc_2"/>
    <property type="match status" value="1"/>
</dbReference>
<dbReference type="PANTHER" id="PTHR12110:SF21">
    <property type="entry name" value="XYLOSE ISOMERASE-LIKE TIM BARREL DOMAIN-CONTAINING PROTEIN"/>
    <property type="match status" value="1"/>
</dbReference>
<dbReference type="InterPro" id="IPR050312">
    <property type="entry name" value="IolE/XylAMocC-like"/>
</dbReference>
<comment type="caution">
    <text evidence="2">The sequence shown here is derived from an EMBL/GenBank/DDBJ whole genome shotgun (WGS) entry which is preliminary data.</text>
</comment>
<dbReference type="Proteomes" id="UP000485562">
    <property type="component" value="Unassembled WGS sequence"/>
</dbReference>
<dbReference type="InterPro" id="IPR013022">
    <property type="entry name" value="Xyl_isomerase-like_TIM-brl"/>
</dbReference>
<keyword evidence="2" id="KW-0378">Hydrolase</keyword>
<dbReference type="InterPro" id="IPR036237">
    <property type="entry name" value="Xyl_isomerase-like_sf"/>
</dbReference>
<dbReference type="SUPFAM" id="SSF51658">
    <property type="entry name" value="Xylose isomerase-like"/>
    <property type="match status" value="1"/>
</dbReference>
<dbReference type="Gene3D" id="3.20.20.150">
    <property type="entry name" value="Divalent-metal-dependent TIM barrel enzymes"/>
    <property type="match status" value="1"/>
</dbReference>
<gene>
    <name evidence="2" type="ORF">BWX89_00131</name>
</gene>
<keyword evidence="2" id="KW-0540">Nuclease</keyword>
<evidence type="ECO:0000313" key="2">
    <source>
        <dbReference type="EMBL" id="OQB75188.1"/>
    </source>
</evidence>
<keyword evidence="2" id="KW-0255">Endonuclease</keyword>